<dbReference type="Pfam" id="PF26351">
    <property type="entry name" value="DUF8091"/>
    <property type="match status" value="1"/>
</dbReference>
<gene>
    <name evidence="2" type="ORF">SAMN02745149_01391</name>
</gene>
<dbReference type="EMBL" id="FUWG01000009">
    <property type="protein sequence ID" value="SJZ47557.1"/>
    <property type="molecule type" value="Genomic_DNA"/>
</dbReference>
<evidence type="ECO:0000313" key="2">
    <source>
        <dbReference type="EMBL" id="SJZ47557.1"/>
    </source>
</evidence>
<protein>
    <recommendedName>
        <fullName evidence="1">DUF8091 domain-containing protein</fullName>
    </recommendedName>
</protein>
<evidence type="ECO:0000259" key="1">
    <source>
        <dbReference type="Pfam" id="PF26351"/>
    </source>
</evidence>
<accession>A0A1T4KZ22</accession>
<dbReference type="OrthoDB" id="358981at2"/>
<sequence>MDINTYNESSLHKTLKTLYASENGFQTEVKKDGYIYDILDADGNAIEIQTKNLSKLLPKIKKTIKRGKKITVVHPLAVQKTITLTDTEGKIIAKRKSPKKESIYSLFRELTGLHPVLLDEHFSLEVLLVTITEKRMRTDTDVQSKNGRRRFKKNWLKTDNELQEIIKTVSFSNASDYLKLIPKSILPNFTAKSLAEELRRQKDLPSSASTYAHLVIWVLVRMKLIEHTGLQEKSRLYKINDNFIQPEAYGKFY</sequence>
<feature type="domain" description="DUF8091" evidence="1">
    <location>
        <begin position="9"/>
        <end position="171"/>
    </location>
</feature>
<keyword evidence="3" id="KW-1185">Reference proteome</keyword>
<dbReference type="RefSeq" id="WP_078933300.1">
    <property type="nucleotide sequence ID" value="NZ_FUWG01000009.1"/>
</dbReference>
<organism evidence="2 3">
    <name type="scientific">Treponema porcinum</name>
    <dbReference type="NCBI Taxonomy" id="261392"/>
    <lineage>
        <taxon>Bacteria</taxon>
        <taxon>Pseudomonadati</taxon>
        <taxon>Spirochaetota</taxon>
        <taxon>Spirochaetia</taxon>
        <taxon>Spirochaetales</taxon>
        <taxon>Treponemataceae</taxon>
        <taxon>Treponema</taxon>
    </lineage>
</organism>
<proteinExistence type="predicted"/>
<dbReference type="AlphaFoldDB" id="A0A1T4KZ22"/>
<name>A0A1T4KZ22_TREPO</name>
<dbReference type="STRING" id="261392.SAMN02745149_01391"/>
<dbReference type="GeneID" id="78316688"/>
<evidence type="ECO:0000313" key="3">
    <source>
        <dbReference type="Proteomes" id="UP000190423"/>
    </source>
</evidence>
<reference evidence="2 3" key="1">
    <citation type="submission" date="2017-02" db="EMBL/GenBank/DDBJ databases">
        <authorList>
            <person name="Peterson S.W."/>
        </authorList>
    </citation>
    <scope>NUCLEOTIDE SEQUENCE [LARGE SCALE GENOMIC DNA]</scope>
    <source>
        <strain evidence="2 3">ATCC BAA-908</strain>
    </source>
</reference>
<dbReference type="InterPro" id="IPR058404">
    <property type="entry name" value="DUF8091"/>
</dbReference>
<dbReference type="Proteomes" id="UP000190423">
    <property type="component" value="Unassembled WGS sequence"/>
</dbReference>